<dbReference type="Gene3D" id="1.10.287.130">
    <property type="match status" value="1"/>
</dbReference>
<reference evidence="7" key="1">
    <citation type="journal article" date="2019" name="Int. J. Syst. Evol. Microbiol.">
        <title>The Global Catalogue of Microorganisms (GCM) 10K type strain sequencing project: providing services to taxonomists for standard genome sequencing and annotation.</title>
        <authorList>
            <consortium name="The Broad Institute Genomics Platform"/>
            <consortium name="The Broad Institute Genome Sequencing Center for Infectious Disease"/>
            <person name="Wu L."/>
            <person name="Ma J."/>
        </authorList>
    </citation>
    <scope>NUCLEOTIDE SEQUENCE [LARGE SCALE GENOMIC DNA]</scope>
    <source>
        <strain evidence="7">JCM 17804</strain>
    </source>
</reference>
<evidence type="ECO:0000313" key="6">
    <source>
        <dbReference type="EMBL" id="GAA4352057.1"/>
    </source>
</evidence>
<dbReference type="CDD" id="cd00082">
    <property type="entry name" value="HisKA"/>
    <property type="match status" value="1"/>
</dbReference>
<evidence type="ECO:0000256" key="4">
    <source>
        <dbReference type="SAM" id="Phobius"/>
    </source>
</evidence>
<evidence type="ECO:0000259" key="5">
    <source>
        <dbReference type="PROSITE" id="PS50109"/>
    </source>
</evidence>
<feature type="transmembrane region" description="Helical" evidence="4">
    <location>
        <begin position="49"/>
        <end position="70"/>
    </location>
</feature>
<keyword evidence="4" id="KW-0812">Transmembrane</keyword>
<proteinExistence type="predicted"/>
<dbReference type="InterPro" id="IPR004358">
    <property type="entry name" value="Sig_transdc_His_kin-like_C"/>
</dbReference>
<keyword evidence="3" id="KW-0597">Phosphoprotein</keyword>
<dbReference type="Proteomes" id="UP001500975">
    <property type="component" value="Unassembled WGS sequence"/>
</dbReference>
<dbReference type="InterPro" id="IPR036890">
    <property type="entry name" value="HATPase_C_sf"/>
</dbReference>
<evidence type="ECO:0000256" key="3">
    <source>
        <dbReference type="ARBA" id="ARBA00022553"/>
    </source>
</evidence>
<evidence type="ECO:0000256" key="1">
    <source>
        <dbReference type="ARBA" id="ARBA00000085"/>
    </source>
</evidence>
<dbReference type="Gene3D" id="3.30.565.10">
    <property type="entry name" value="Histidine kinase-like ATPase, C-terminal domain"/>
    <property type="match status" value="1"/>
</dbReference>
<comment type="caution">
    <text evidence="6">The sequence shown here is derived from an EMBL/GenBank/DDBJ whole genome shotgun (WGS) entry which is preliminary data.</text>
</comment>
<evidence type="ECO:0000256" key="2">
    <source>
        <dbReference type="ARBA" id="ARBA00012438"/>
    </source>
</evidence>
<protein>
    <recommendedName>
        <fullName evidence="2">histidine kinase</fullName>
        <ecNumber evidence="2">2.7.13.3</ecNumber>
    </recommendedName>
</protein>
<accession>A0ABP8I5V5</accession>
<name>A0ABP8I5V5_9BURK</name>
<sequence length="326" mass="35863">MWIESTLIAVFVMVLLLDWITLIVHCIVGVGLAWLAYSLTTEAPRLEHVTLIHLPIIFFAVVLGTLANYVTEVVRLEQERAMLATAGSIAHELRTPLLGIRSGAAGLRNFLPALLSAYQLARENSLPVVAIRRSHLATIEGVLERIETEANYSNAIIDILITNTRLPKLGHEDLSPCSMMRCIRIALERYPFSVDEISQIAPVTGNDFIFEGVELLMVHVIFNLLKNSLRHIAMTGKGEICIRAVSSSQCNQLVFRDTAAGIPSEVLPHIFKRFYSLPATGDNILGSGIGLAFCSEVVQAFGGTIECSSILGEFCEFSLKFPRIQS</sequence>
<dbReference type="SUPFAM" id="SSF47384">
    <property type="entry name" value="Homodimeric domain of signal transducing histidine kinase"/>
    <property type="match status" value="1"/>
</dbReference>
<dbReference type="EMBL" id="BAABGJ010000076">
    <property type="protein sequence ID" value="GAA4352057.1"/>
    <property type="molecule type" value="Genomic_DNA"/>
</dbReference>
<dbReference type="PROSITE" id="PS50109">
    <property type="entry name" value="HIS_KIN"/>
    <property type="match status" value="1"/>
</dbReference>
<dbReference type="EC" id="2.7.13.3" evidence="2"/>
<dbReference type="InterPro" id="IPR036097">
    <property type="entry name" value="HisK_dim/P_sf"/>
</dbReference>
<keyword evidence="4" id="KW-1133">Transmembrane helix</keyword>
<dbReference type="PANTHER" id="PTHR43547:SF2">
    <property type="entry name" value="HYBRID SIGNAL TRANSDUCTION HISTIDINE KINASE C"/>
    <property type="match status" value="1"/>
</dbReference>
<evidence type="ECO:0000313" key="7">
    <source>
        <dbReference type="Proteomes" id="UP001500975"/>
    </source>
</evidence>
<dbReference type="InterPro" id="IPR005467">
    <property type="entry name" value="His_kinase_dom"/>
</dbReference>
<dbReference type="Pfam" id="PF02518">
    <property type="entry name" value="HATPase_c"/>
    <property type="match status" value="1"/>
</dbReference>
<dbReference type="InterPro" id="IPR003594">
    <property type="entry name" value="HATPase_dom"/>
</dbReference>
<dbReference type="CDD" id="cd00075">
    <property type="entry name" value="HATPase"/>
    <property type="match status" value="1"/>
</dbReference>
<organism evidence="6 7">
    <name type="scientific">Variovorax defluvii</name>
    <dbReference type="NCBI Taxonomy" id="913761"/>
    <lineage>
        <taxon>Bacteria</taxon>
        <taxon>Pseudomonadati</taxon>
        <taxon>Pseudomonadota</taxon>
        <taxon>Betaproteobacteria</taxon>
        <taxon>Burkholderiales</taxon>
        <taxon>Comamonadaceae</taxon>
        <taxon>Variovorax</taxon>
    </lineage>
</organism>
<keyword evidence="4" id="KW-0472">Membrane</keyword>
<feature type="transmembrane region" description="Helical" evidence="4">
    <location>
        <begin position="7"/>
        <end position="37"/>
    </location>
</feature>
<dbReference type="SMART" id="SM00387">
    <property type="entry name" value="HATPase_c"/>
    <property type="match status" value="1"/>
</dbReference>
<feature type="domain" description="Histidine kinase" evidence="5">
    <location>
        <begin position="88"/>
        <end position="325"/>
    </location>
</feature>
<comment type="catalytic activity">
    <reaction evidence="1">
        <text>ATP + protein L-histidine = ADP + protein N-phospho-L-histidine.</text>
        <dbReference type="EC" id="2.7.13.3"/>
    </reaction>
</comment>
<gene>
    <name evidence="6" type="ORF">GCM10023165_40780</name>
</gene>
<keyword evidence="7" id="KW-1185">Reference proteome</keyword>
<dbReference type="SUPFAM" id="SSF55874">
    <property type="entry name" value="ATPase domain of HSP90 chaperone/DNA topoisomerase II/histidine kinase"/>
    <property type="match status" value="1"/>
</dbReference>
<dbReference type="PRINTS" id="PR00344">
    <property type="entry name" value="BCTRLSENSOR"/>
</dbReference>
<dbReference type="InterPro" id="IPR003661">
    <property type="entry name" value="HisK_dim/P_dom"/>
</dbReference>
<dbReference type="PANTHER" id="PTHR43547">
    <property type="entry name" value="TWO-COMPONENT HISTIDINE KINASE"/>
    <property type="match status" value="1"/>
</dbReference>